<accession>A0A510V395</accession>
<comment type="caution">
    <text evidence="1">The sequence shown here is derived from an EMBL/GenBank/DDBJ whole genome shotgun (WGS) entry which is preliminary data.</text>
</comment>
<name>A0A510V395_9CELL</name>
<organism evidence="1 2">
    <name type="scientific">Cellulomonas xylanilytica</name>
    <dbReference type="NCBI Taxonomy" id="233583"/>
    <lineage>
        <taxon>Bacteria</taxon>
        <taxon>Bacillati</taxon>
        <taxon>Actinomycetota</taxon>
        <taxon>Actinomycetes</taxon>
        <taxon>Micrococcales</taxon>
        <taxon>Cellulomonadaceae</taxon>
        <taxon>Cellulomonas</taxon>
    </lineage>
</organism>
<evidence type="ECO:0008006" key="3">
    <source>
        <dbReference type="Google" id="ProtNLM"/>
    </source>
</evidence>
<dbReference type="Proteomes" id="UP000321118">
    <property type="component" value="Unassembled WGS sequence"/>
</dbReference>
<evidence type="ECO:0000313" key="2">
    <source>
        <dbReference type="Proteomes" id="UP000321118"/>
    </source>
</evidence>
<reference evidence="1 2" key="1">
    <citation type="submission" date="2019-07" db="EMBL/GenBank/DDBJ databases">
        <title>Whole genome shotgun sequence of Cellulomonas xylanilytica NBRC 101102.</title>
        <authorList>
            <person name="Hosoyama A."/>
            <person name="Uohara A."/>
            <person name="Ohji S."/>
            <person name="Ichikawa N."/>
        </authorList>
    </citation>
    <scope>NUCLEOTIDE SEQUENCE [LARGE SCALE GENOMIC DNA]</scope>
    <source>
        <strain evidence="1 2">NBRC 101102</strain>
    </source>
</reference>
<sequence length="73" mass="8089">MSGRTALAGSVHALARAGRAVRWYTTSLLGDHDYARYVAHVERMHPGADPGSEKEYWRARHAEQDAHPGARCC</sequence>
<gene>
    <name evidence="1" type="ORF">CXY01_02900</name>
</gene>
<dbReference type="InterPro" id="IPR007423">
    <property type="entry name" value="Sel_put"/>
</dbReference>
<dbReference type="OrthoDB" id="3541280at2"/>
<evidence type="ECO:0000313" key="1">
    <source>
        <dbReference type="EMBL" id="GEK19770.1"/>
    </source>
</evidence>
<proteinExistence type="predicted"/>
<protein>
    <recommendedName>
        <fullName evidence="3">DUF466 domain-containing protein</fullName>
    </recommendedName>
</protein>
<dbReference type="AlphaFoldDB" id="A0A510V395"/>
<dbReference type="RefSeq" id="WP_146925275.1">
    <property type="nucleotide sequence ID" value="NZ_BJUB01000001.1"/>
</dbReference>
<dbReference type="EMBL" id="BJUB01000001">
    <property type="protein sequence ID" value="GEK19770.1"/>
    <property type="molecule type" value="Genomic_DNA"/>
</dbReference>
<dbReference type="Pfam" id="PF04328">
    <property type="entry name" value="Sel_put"/>
    <property type="match status" value="1"/>
</dbReference>
<keyword evidence="2" id="KW-1185">Reference proteome</keyword>